<dbReference type="PANTHER" id="PTHR43173:SF28">
    <property type="entry name" value="AARF DOMAIN CONTAINING KINASE 5"/>
    <property type="match status" value="1"/>
</dbReference>
<evidence type="ECO:0000313" key="4">
    <source>
        <dbReference type="EMBL" id="CAH3141843.1"/>
    </source>
</evidence>
<organism evidence="4 5">
    <name type="scientific">Porites lobata</name>
    <dbReference type="NCBI Taxonomy" id="104759"/>
    <lineage>
        <taxon>Eukaryota</taxon>
        <taxon>Metazoa</taxon>
        <taxon>Cnidaria</taxon>
        <taxon>Anthozoa</taxon>
        <taxon>Hexacorallia</taxon>
        <taxon>Scleractinia</taxon>
        <taxon>Fungiina</taxon>
        <taxon>Poritidae</taxon>
        <taxon>Porites</taxon>
    </lineage>
</organism>
<dbReference type="SUPFAM" id="SSF56112">
    <property type="entry name" value="Protein kinase-like (PK-like)"/>
    <property type="match status" value="1"/>
</dbReference>
<dbReference type="Pfam" id="PF03109">
    <property type="entry name" value="ABC1"/>
    <property type="match status" value="1"/>
</dbReference>
<gene>
    <name evidence="4" type="ORF">PLOB_00042009</name>
</gene>
<comment type="similarity">
    <text evidence="1">Belongs to the protein kinase superfamily. ADCK protein kinase family.</text>
</comment>
<keyword evidence="2" id="KW-1133">Transmembrane helix</keyword>
<name>A0ABN8PDY1_9CNID</name>
<keyword evidence="2" id="KW-0472">Membrane</keyword>
<accession>A0ABN8PDY1</accession>
<evidence type="ECO:0000256" key="1">
    <source>
        <dbReference type="ARBA" id="ARBA00009670"/>
    </source>
</evidence>
<feature type="transmembrane region" description="Helical" evidence="2">
    <location>
        <begin position="44"/>
        <end position="64"/>
    </location>
</feature>
<sequence length="587" mass="67813">MAAGSSCWCRSVINLALNCGRYQLRLASSESSKHTAKRGRYQRWLFWLLVGSGTAGLAAHNRLWERKQRRKLRVQIEGIGRFFRCFYIGMKISLDYWWTLQGLDPNGEQYAQVIKLCHKRAAERLVIGAVDNGGLYIKLGQGLACMNHILPREYTVTLQILQDKALRRKHGEVDELFLEDFGKKAPELFQEFDYEPLAAASLAQVHRAVRHDGREVAVKVQYIDLLDRYNGDLWTLKRLLQVIGWMHPSFSFSWVLDDLKETLKQELDFVNEGRNGERCADELKHLSYVYVPEIHWDFTTKRVLTAEFVDACNVDDVEEIKRRGLDVADVDEKMIKAFGEQLFRSGFIHGDPHPANVLVRKGQDEKAEIVIIDHGLYETLHQRDRLLLCQLWKSIVLNDQERMQHFSKELGVDDYENFCQILLQRPFAWGSAGMLFTTRVTEEDLAIMTKLAQGHFYKVITILKQLPRSMLLVFRNLNTVRAINQELGEPVDRFVLMAKCAIAGVHGDINNHGVLFKVKTFVESFVLETRIRIMSFRAWMVETYIRVLQYLGRAPKDLDNLTSKLKTLNELEFTVAEQTNRNAAFPT</sequence>
<dbReference type="InterPro" id="IPR004147">
    <property type="entry name" value="ABC1_dom"/>
</dbReference>
<protein>
    <recommendedName>
        <fullName evidence="3">ABC1 atypical kinase-like domain-containing protein</fullName>
    </recommendedName>
</protein>
<comment type="caution">
    <text evidence="4">The sequence shown here is derived from an EMBL/GenBank/DDBJ whole genome shotgun (WGS) entry which is preliminary data.</text>
</comment>
<evidence type="ECO:0000256" key="2">
    <source>
        <dbReference type="SAM" id="Phobius"/>
    </source>
</evidence>
<evidence type="ECO:0000259" key="3">
    <source>
        <dbReference type="Pfam" id="PF03109"/>
    </source>
</evidence>
<dbReference type="EMBL" id="CALNXK010000067">
    <property type="protein sequence ID" value="CAH3141843.1"/>
    <property type="molecule type" value="Genomic_DNA"/>
</dbReference>
<dbReference type="InterPro" id="IPR011009">
    <property type="entry name" value="Kinase-like_dom_sf"/>
</dbReference>
<dbReference type="CDD" id="cd13969">
    <property type="entry name" value="ADCK1-like"/>
    <property type="match status" value="1"/>
</dbReference>
<dbReference type="InterPro" id="IPR045307">
    <property type="entry name" value="ADCK1_dom"/>
</dbReference>
<reference evidence="4 5" key="1">
    <citation type="submission" date="2022-05" db="EMBL/GenBank/DDBJ databases">
        <authorList>
            <consortium name="Genoscope - CEA"/>
            <person name="William W."/>
        </authorList>
    </citation>
    <scope>NUCLEOTIDE SEQUENCE [LARGE SCALE GENOMIC DNA]</scope>
</reference>
<evidence type="ECO:0000313" key="5">
    <source>
        <dbReference type="Proteomes" id="UP001159405"/>
    </source>
</evidence>
<keyword evidence="5" id="KW-1185">Reference proteome</keyword>
<feature type="domain" description="ABC1 atypical kinase-like" evidence="3">
    <location>
        <begin position="161"/>
        <end position="405"/>
    </location>
</feature>
<dbReference type="InterPro" id="IPR051130">
    <property type="entry name" value="Mito_struct-func_regulator"/>
</dbReference>
<dbReference type="Proteomes" id="UP001159405">
    <property type="component" value="Unassembled WGS sequence"/>
</dbReference>
<keyword evidence="2" id="KW-0812">Transmembrane</keyword>
<dbReference type="PANTHER" id="PTHR43173">
    <property type="entry name" value="ABC1 FAMILY PROTEIN"/>
    <property type="match status" value="1"/>
</dbReference>
<proteinExistence type="inferred from homology"/>